<dbReference type="InterPro" id="IPR018641">
    <property type="entry name" value="Trfase_1_rSAM/seldom-assoc"/>
</dbReference>
<dbReference type="RefSeq" id="WP_308862903.1">
    <property type="nucleotide sequence ID" value="NZ_JAVHUL010000003.1"/>
</dbReference>
<accession>A0ABU0ZY05</accession>
<organism evidence="1 2">
    <name type="scientific">Mesonia profundi</name>
    <dbReference type="NCBI Taxonomy" id="3070998"/>
    <lineage>
        <taxon>Bacteria</taxon>
        <taxon>Pseudomonadati</taxon>
        <taxon>Bacteroidota</taxon>
        <taxon>Flavobacteriia</taxon>
        <taxon>Flavobacteriales</taxon>
        <taxon>Flavobacteriaceae</taxon>
        <taxon>Mesonia</taxon>
    </lineage>
</organism>
<evidence type="ECO:0000313" key="2">
    <source>
        <dbReference type="Proteomes" id="UP001230915"/>
    </source>
</evidence>
<dbReference type="Gene3D" id="3.90.550.10">
    <property type="entry name" value="Spore Coat Polysaccharide Biosynthesis Protein SpsA, Chain A"/>
    <property type="match status" value="1"/>
</dbReference>
<protein>
    <submittedName>
        <fullName evidence="1">TIGR04282 family arsenosugar biosynthesis glycosyltransferase</fullName>
    </submittedName>
</protein>
<dbReference type="PANTHER" id="PTHR36529">
    <property type="entry name" value="SLL1095 PROTEIN"/>
    <property type="match status" value="1"/>
</dbReference>
<name>A0ABU0ZY05_9FLAO</name>
<dbReference type="PANTHER" id="PTHR36529:SF1">
    <property type="entry name" value="GLYCOSYLTRANSFERASE"/>
    <property type="match status" value="1"/>
</dbReference>
<comment type="caution">
    <text evidence="1">The sequence shown here is derived from an EMBL/GenBank/DDBJ whole genome shotgun (WGS) entry which is preliminary data.</text>
</comment>
<sequence>MSKNLLLLFTRHPELGKCKTRLAQKIGDQKALEVYSYLLQHTANVTKNINAEKQVWYATQPLENDIWNPRYYTKKAQQGENLGARMAYAFAEGFQKGYNKILILGSDLIDLNAARVEDAFTKLDETDFVLGPAEDGGYYLLGMKSFRKEIFENKNWSTPSVFNDTLSSMGDKSVTLLETLNDIDEYEDMQKHPTLMNLL</sequence>
<reference evidence="1 2" key="1">
    <citation type="submission" date="2023-08" db="EMBL/GenBank/DDBJ databases">
        <title>Mesonia sp. MT50, isolated from deep-sea sediment of the Mariana Trench.</title>
        <authorList>
            <person name="Fu H."/>
        </authorList>
    </citation>
    <scope>NUCLEOTIDE SEQUENCE [LARGE SCALE GENOMIC DNA]</scope>
    <source>
        <strain evidence="1 2">MT50</strain>
    </source>
</reference>
<dbReference type="InterPro" id="IPR029044">
    <property type="entry name" value="Nucleotide-diphossugar_trans"/>
</dbReference>
<dbReference type="NCBIfam" id="TIGR04282">
    <property type="entry name" value="glyco_like_cofC"/>
    <property type="match status" value="1"/>
</dbReference>
<dbReference type="Proteomes" id="UP001230915">
    <property type="component" value="Unassembled WGS sequence"/>
</dbReference>
<keyword evidence="2" id="KW-1185">Reference proteome</keyword>
<evidence type="ECO:0000313" key="1">
    <source>
        <dbReference type="EMBL" id="MDQ7916287.1"/>
    </source>
</evidence>
<dbReference type="SUPFAM" id="SSF53448">
    <property type="entry name" value="Nucleotide-diphospho-sugar transferases"/>
    <property type="match status" value="1"/>
</dbReference>
<proteinExistence type="predicted"/>
<dbReference type="Pfam" id="PF09837">
    <property type="entry name" value="DUF2064"/>
    <property type="match status" value="1"/>
</dbReference>
<gene>
    <name evidence="1" type="ORF">RBU60_01770</name>
</gene>
<dbReference type="EMBL" id="JAVHUL010000003">
    <property type="protein sequence ID" value="MDQ7916287.1"/>
    <property type="molecule type" value="Genomic_DNA"/>
</dbReference>